<accession>S5ZT34</accession>
<dbReference type="STRING" id="1291379.TPE_0784"/>
<dbReference type="Gene3D" id="3.40.50.1820">
    <property type="entry name" value="alpha/beta hydrolase"/>
    <property type="match status" value="1"/>
</dbReference>
<dbReference type="PANTHER" id="PTHR11614">
    <property type="entry name" value="PHOSPHOLIPASE-RELATED"/>
    <property type="match status" value="1"/>
</dbReference>
<dbReference type="InterPro" id="IPR051044">
    <property type="entry name" value="MAG_DAG_Lipase"/>
</dbReference>
<dbReference type="GO" id="GO:0052689">
    <property type="term" value="F:carboxylic ester hydrolase activity"/>
    <property type="evidence" value="ECO:0007669"/>
    <property type="project" value="InterPro"/>
</dbReference>
<feature type="active site" description="Charge relay system" evidence="1">
    <location>
        <position position="217"/>
    </location>
</feature>
<dbReference type="HOGENOM" id="CLU_076594_0_0_12"/>
<dbReference type="InterPro" id="IPR000073">
    <property type="entry name" value="AB_hydrolase_1"/>
</dbReference>
<feature type="active site" description="Charge relay system" evidence="1">
    <location>
        <position position="246"/>
    </location>
</feature>
<evidence type="ECO:0000259" key="2">
    <source>
        <dbReference type="Pfam" id="PF12697"/>
    </source>
</evidence>
<dbReference type="InterPro" id="IPR012354">
    <property type="entry name" value="Esterase_lipase"/>
</dbReference>
<reference evidence="3 4" key="1">
    <citation type="journal article" date="2013" name="PLoS ONE">
        <title>Genome-Wide Relatedness of Treponema pedis, from Gingiva and Necrotic Skin Lesions of Pigs, with the Human Oral Pathogen Treponema denticola.</title>
        <authorList>
            <person name="Svartstrom O."/>
            <person name="Mushtaq M."/>
            <person name="Pringle M."/>
            <person name="Segerman B."/>
        </authorList>
    </citation>
    <scope>NUCLEOTIDE SEQUENCE [LARGE SCALE GENOMIC DNA]</scope>
    <source>
        <strain evidence="3">T A4</strain>
    </source>
</reference>
<dbReference type="InterPro" id="IPR029058">
    <property type="entry name" value="AB_hydrolase_fold"/>
</dbReference>
<sequence>MYNIGTVIREIGMFFDNYPIKLSDTTKPFLLKGLKTAPAILLIHGYTGSPREMVWLGRQLNEAGYNVYIPRLPGHGTNKDDFLASTWKDWLRAVCEDYINLCSDYGNVYVGGLSMGGLLTALIAARFNPEKIFLCAPAFIAYDNRIKFTPFLKFFIKTVPCGKKNCENDPEYASAIADYNGIEYLAKSADLYRLQKLSLKNLPFIRSQTLTVLSKADKSVPFKVKNIIDKNLRTQNEYLILEKSGHIVVNGIEKEAVAKKIIEFLKD</sequence>
<feature type="domain" description="AB hydrolase-1" evidence="2">
    <location>
        <begin position="40"/>
        <end position="248"/>
    </location>
</feature>
<organism evidence="3 4">
    <name type="scientific">Treponema pedis str. T A4</name>
    <dbReference type="NCBI Taxonomy" id="1291379"/>
    <lineage>
        <taxon>Bacteria</taxon>
        <taxon>Pseudomonadati</taxon>
        <taxon>Spirochaetota</taxon>
        <taxon>Spirochaetia</taxon>
        <taxon>Spirochaetales</taxon>
        <taxon>Treponemataceae</taxon>
        <taxon>Treponema</taxon>
    </lineage>
</organism>
<dbReference type="Pfam" id="PF12697">
    <property type="entry name" value="Abhydrolase_6"/>
    <property type="match status" value="1"/>
</dbReference>
<evidence type="ECO:0000256" key="1">
    <source>
        <dbReference type="PIRSR" id="PIRSR017388-1"/>
    </source>
</evidence>
<proteinExistence type="predicted"/>
<dbReference type="SUPFAM" id="SSF53474">
    <property type="entry name" value="alpha/beta-Hydrolases"/>
    <property type="match status" value="1"/>
</dbReference>
<gene>
    <name evidence="3" type="ORF">TPE_0784</name>
</gene>
<evidence type="ECO:0000313" key="4">
    <source>
        <dbReference type="Proteomes" id="UP000015620"/>
    </source>
</evidence>
<keyword evidence="4" id="KW-1185">Reference proteome</keyword>
<dbReference type="KEGG" id="tped:TPE_0784"/>
<dbReference type="Proteomes" id="UP000015620">
    <property type="component" value="Chromosome"/>
</dbReference>
<dbReference type="PATRIC" id="fig|1291379.3.peg.780"/>
<dbReference type="EMBL" id="CP004120">
    <property type="protein sequence ID" value="AGT43280.1"/>
    <property type="molecule type" value="Genomic_DNA"/>
</dbReference>
<name>S5ZT34_9SPIR</name>
<feature type="active site" description="Nucleophile" evidence="1">
    <location>
        <position position="114"/>
    </location>
</feature>
<dbReference type="AlphaFoldDB" id="S5ZT34"/>
<evidence type="ECO:0000313" key="3">
    <source>
        <dbReference type="EMBL" id="AGT43280.1"/>
    </source>
</evidence>
<protein>
    <submittedName>
        <fullName evidence="3">Carboxylesterase</fullName>
    </submittedName>
</protein>
<dbReference type="ESTHER" id="9spio-s5zt34">
    <property type="family name" value="CarbLipBact_2"/>
</dbReference>
<dbReference type="PIRSF" id="PIRSF017388">
    <property type="entry name" value="Esterase_lipase"/>
    <property type="match status" value="1"/>
</dbReference>